<dbReference type="InterPro" id="IPR005762">
    <property type="entry name" value="MurD"/>
</dbReference>
<evidence type="ECO:0000256" key="2">
    <source>
        <dbReference type="ARBA" id="ARBA00004752"/>
    </source>
</evidence>
<dbReference type="OrthoDB" id="9809796at2"/>
<dbReference type="GO" id="GO:0071555">
    <property type="term" value="P:cell wall organization"/>
    <property type="evidence" value="ECO:0007669"/>
    <property type="project" value="UniProtKB-KW"/>
</dbReference>
<reference evidence="11 12" key="1">
    <citation type="submission" date="2018-10" db="EMBL/GenBank/DDBJ databases">
        <title>Comparative analysis of microorganisms from saline springs in Andes Mountain Range, Colombia.</title>
        <authorList>
            <person name="Rubin E."/>
        </authorList>
    </citation>
    <scope>NUCLEOTIDE SEQUENCE [LARGE SCALE GENOMIC DNA]</scope>
    <source>
        <strain evidence="11 12">USBA 36</strain>
    </source>
</reference>
<keyword evidence="9" id="KW-0133">Cell shape</keyword>
<sequence>MIDLSRFASRRIAVMGLARSGLASVSALVKAGADVLAWDDNAARRAEAEKLGATVTDLAKADWSGIDLAVWSPGIPHSFPVPHPAATAAKAAGVALVCDIELLALACPQARFVGITGTNGKSTTTALVGHILKQAGRKAEVGGNLGMAALTLAPLEADGVYVLELSSYQIELLREARFDVAALLNITPDHLDRHGGFEGYVAAKRHLFDQLPADGTAIIGLDDETTRGVAQALGRSILSRGVTGTSAYRPVVGGVYVDGAIGGGRLIDARNGSARTILDLTEAPALPGSHNWQNAACAFAICAALGVEAEAIAAGLRSFPGLAHRQERVAVLDGVTFVNDSKATNAEATEKALTCYERIYWIAGGRAKEGGIAALVPHFGRVRHAYLIGESADAFAATLDGKLTWSKCGTLEQAVAAAAKDARGTGGVVLLSPAAASFDQFDSFEQRGDRFRALVTAMAKDAAATVTGGAA</sequence>
<evidence type="ECO:0000259" key="10">
    <source>
        <dbReference type="Pfam" id="PF08245"/>
    </source>
</evidence>
<dbReference type="InterPro" id="IPR036615">
    <property type="entry name" value="Mur_ligase_C_dom_sf"/>
</dbReference>
<evidence type="ECO:0000256" key="1">
    <source>
        <dbReference type="ARBA" id="ARBA00004496"/>
    </source>
</evidence>
<dbReference type="InterPro" id="IPR036565">
    <property type="entry name" value="Mur-like_cat_sf"/>
</dbReference>
<dbReference type="SUPFAM" id="SSF51735">
    <property type="entry name" value="NAD(P)-binding Rossmann-fold domains"/>
    <property type="match status" value="1"/>
</dbReference>
<dbReference type="GO" id="GO:0008764">
    <property type="term" value="F:UDP-N-acetylmuramoylalanine-D-glutamate ligase activity"/>
    <property type="evidence" value="ECO:0007669"/>
    <property type="project" value="UniProtKB-UniRule"/>
</dbReference>
<dbReference type="GO" id="GO:0009252">
    <property type="term" value="P:peptidoglycan biosynthetic process"/>
    <property type="evidence" value="ECO:0007669"/>
    <property type="project" value="UniProtKB-UniRule"/>
</dbReference>
<comment type="caution">
    <text evidence="11">The sequence shown here is derived from an EMBL/GenBank/DDBJ whole genome shotgun (WGS) entry which is preliminary data.</text>
</comment>
<dbReference type="Proteomes" id="UP000277424">
    <property type="component" value="Unassembled WGS sequence"/>
</dbReference>
<keyword evidence="9" id="KW-0961">Cell wall biogenesis/degradation</keyword>
<gene>
    <name evidence="9" type="primary">murD</name>
    <name evidence="11" type="ORF">BCL74_2543</name>
</gene>
<keyword evidence="8 9" id="KW-0131">Cell cycle</keyword>
<keyword evidence="7 9" id="KW-0067">ATP-binding</keyword>
<comment type="subcellular location">
    <subcellularLocation>
        <location evidence="1 9">Cytoplasm</location>
    </subcellularLocation>
</comment>
<evidence type="ECO:0000256" key="6">
    <source>
        <dbReference type="ARBA" id="ARBA00022741"/>
    </source>
</evidence>
<dbReference type="HAMAP" id="MF_00639">
    <property type="entry name" value="MurD"/>
    <property type="match status" value="1"/>
</dbReference>
<organism evidence="11 12">
    <name type="scientific">Oceanibaculum indicum</name>
    <dbReference type="NCBI Taxonomy" id="526216"/>
    <lineage>
        <taxon>Bacteria</taxon>
        <taxon>Pseudomonadati</taxon>
        <taxon>Pseudomonadota</taxon>
        <taxon>Alphaproteobacteria</taxon>
        <taxon>Rhodospirillales</taxon>
        <taxon>Oceanibaculaceae</taxon>
        <taxon>Oceanibaculum</taxon>
    </lineage>
</organism>
<protein>
    <recommendedName>
        <fullName evidence="9">UDP-N-acetylmuramoylalanine--D-glutamate ligase</fullName>
        <ecNumber evidence="9">6.3.2.9</ecNumber>
    </recommendedName>
    <alternativeName>
        <fullName evidence="9">D-glutamic acid-adding enzyme</fullName>
    </alternativeName>
    <alternativeName>
        <fullName evidence="9">UDP-N-acetylmuramoyl-L-alanyl-D-glutamate synthetase</fullName>
    </alternativeName>
</protein>
<dbReference type="GO" id="GO:0051301">
    <property type="term" value="P:cell division"/>
    <property type="evidence" value="ECO:0007669"/>
    <property type="project" value="UniProtKB-KW"/>
</dbReference>
<feature type="binding site" evidence="9">
    <location>
        <begin position="117"/>
        <end position="123"/>
    </location>
    <ligand>
        <name>ATP</name>
        <dbReference type="ChEBI" id="CHEBI:30616"/>
    </ligand>
</feature>
<keyword evidence="9" id="KW-0573">Peptidoglycan synthesis</keyword>
<evidence type="ECO:0000256" key="9">
    <source>
        <dbReference type="HAMAP-Rule" id="MF_00639"/>
    </source>
</evidence>
<accession>A0A420WHU0</accession>
<dbReference type="Gene3D" id="3.40.50.720">
    <property type="entry name" value="NAD(P)-binding Rossmann-like Domain"/>
    <property type="match status" value="1"/>
</dbReference>
<dbReference type="EC" id="6.3.2.9" evidence="9"/>
<dbReference type="UniPathway" id="UPA00219"/>
<dbReference type="GO" id="GO:0005737">
    <property type="term" value="C:cytoplasm"/>
    <property type="evidence" value="ECO:0007669"/>
    <property type="project" value="UniProtKB-SubCell"/>
</dbReference>
<comment type="function">
    <text evidence="9">Cell wall formation. Catalyzes the addition of glutamate to the nucleotide precursor UDP-N-acetylmuramoyl-L-alanine (UMA).</text>
</comment>
<comment type="catalytic activity">
    <reaction evidence="9">
        <text>UDP-N-acetyl-alpha-D-muramoyl-L-alanine + D-glutamate + ATP = UDP-N-acetyl-alpha-D-muramoyl-L-alanyl-D-glutamate + ADP + phosphate + H(+)</text>
        <dbReference type="Rhea" id="RHEA:16429"/>
        <dbReference type="ChEBI" id="CHEBI:15378"/>
        <dbReference type="ChEBI" id="CHEBI:29986"/>
        <dbReference type="ChEBI" id="CHEBI:30616"/>
        <dbReference type="ChEBI" id="CHEBI:43474"/>
        <dbReference type="ChEBI" id="CHEBI:83898"/>
        <dbReference type="ChEBI" id="CHEBI:83900"/>
        <dbReference type="ChEBI" id="CHEBI:456216"/>
        <dbReference type="EC" id="6.3.2.9"/>
    </reaction>
</comment>
<dbReference type="PANTHER" id="PTHR43692:SF1">
    <property type="entry name" value="UDP-N-ACETYLMURAMOYLALANINE--D-GLUTAMATE LIGASE"/>
    <property type="match status" value="1"/>
</dbReference>
<evidence type="ECO:0000256" key="4">
    <source>
        <dbReference type="ARBA" id="ARBA00022598"/>
    </source>
</evidence>
<dbReference type="InterPro" id="IPR018109">
    <property type="entry name" value="Folylpolyglutamate_synth_CS"/>
</dbReference>
<comment type="pathway">
    <text evidence="2 9">Cell wall biogenesis; peptidoglycan biosynthesis.</text>
</comment>
<dbReference type="SUPFAM" id="SSF53244">
    <property type="entry name" value="MurD-like peptide ligases, peptide-binding domain"/>
    <property type="match status" value="1"/>
</dbReference>
<dbReference type="Gene3D" id="3.40.1190.10">
    <property type="entry name" value="Mur-like, catalytic domain"/>
    <property type="match status" value="1"/>
</dbReference>
<dbReference type="PANTHER" id="PTHR43692">
    <property type="entry name" value="UDP-N-ACETYLMURAMOYLALANINE--D-GLUTAMATE LIGASE"/>
    <property type="match status" value="1"/>
</dbReference>
<feature type="domain" description="Mur ligase central" evidence="10">
    <location>
        <begin position="115"/>
        <end position="301"/>
    </location>
</feature>
<keyword evidence="6 9" id="KW-0547">Nucleotide-binding</keyword>
<dbReference type="PROSITE" id="PS01011">
    <property type="entry name" value="FOLYLPOLYGLU_SYNT_1"/>
    <property type="match status" value="1"/>
</dbReference>
<evidence type="ECO:0000256" key="8">
    <source>
        <dbReference type="ARBA" id="ARBA00023306"/>
    </source>
</evidence>
<dbReference type="GO" id="GO:0004326">
    <property type="term" value="F:tetrahydrofolylpolyglutamate synthase activity"/>
    <property type="evidence" value="ECO:0007669"/>
    <property type="project" value="InterPro"/>
</dbReference>
<dbReference type="Pfam" id="PF08245">
    <property type="entry name" value="Mur_ligase_M"/>
    <property type="match status" value="1"/>
</dbReference>
<dbReference type="GO" id="GO:0005524">
    <property type="term" value="F:ATP binding"/>
    <property type="evidence" value="ECO:0007669"/>
    <property type="project" value="UniProtKB-UniRule"/>
</dbReference>
<name>A0A420WHU0_9PROT</name>
<evidence type="ECO:0000256" key="3">
    <source>
        <dbReference type="ARBA" id="ARBA00022490"/>
    </source>
</evidence>
<dbReference type="NCBIfam" id="TIGR01087">
    <property type="entry name" value="murD"/>
    <property type="match status" value="1"/>
</dbReference>
<keyword evidence="5 9" id="KW-0132">Cell division</keyword>
<dbReference type="AlphaFoldDB" id="A0A420WHU0"/>
<dbReference type="RefSeq" id="WP_121220476.1">
    <property type="nucleotide sequence ID" value="NZ_RBIG01000002.1"/>
</dbReference>
<comment type="similarity">
    <text evidence="9">Belongs to the MurCDEF family.</text>
</comment>
<dbReference type="EMBL" id="RBIG01000002">
    <property type="protein sequence ID" value="RKQ70594.1"/>
    <property type="molecule type" value="Genomic_DNA"/>
</dbReference>
<keyword evidence="3 9" id="KW-0963">Cytoplasm</keyword>
<dbReference type="InterPro" id="IPR013221">
    <property type="entry name" value="Mur_ligase_cen"/>
</dbReference>
<evidence type="ECO:0000313" key="11">
    <source>
        <dbReference type="EMBL" id="RKQ70594.1"/>
    </source>
</evidence>
<keyword evidence="4 9" id="KW-0436">Ligase</keyword>
<dbReference type="InterPro" id="IPR036291">
    <property type="entry name" value="NAD(P)-bd_dom_sf"/>
</dbReference>
<evidence type="ECO:0000313" key="12">
    <source>
        <dbReference type="Proteomes" id="UP000277424"/>
    </source>
</evidence>
<evidence type="ECO:0000256" key="7">
    <source>
        <dbReference type="ARBA" id="ARBA00022840"/>
    </source>
</evidence>
<dbReference type="SUPFAM" id="SSF53623">
    <property type="entry name" value="MurD-like peptide ligases, catalytic domain"/>
    <property type="match status" value="1"/>
</dbReference>
<dbReference type="GO" id="GO:0008360">
    <property type="term" value="P:regulation of cell shape"/>
    <property type="evidence" value="ECO:0007669"/>
    <property type="project" value="UniProtKB-KW"/>
</dbReference>
<evidence type="ECO:0000256" key="5">
    <source>
        <dbReference type="ARBA" id="ARBA00022618"/>
    </source>
</evidence>
<dbReference type="Gene3D" id="3.90.190.20">
    <property type="entry name" value="Mur ligase, C-terminal domain"/>
    <property type="match status" value="1"/>
</dbReference>
<proteinExistence type="inferred from homology"/>